<organism evidence="2 3">
    <name type="scientific">Methylobacterium brachythecii</name>
    <dbReference type="NCBI Taxonomy" id="1176177"/>
    <lineage>
        <taxon>Bacteria</taxon>
        <taxon>Pseudomonadati</taxon>
        <taxon>Pseudomonadota</taxon>
        <taxon>Alphaproteobacteria</taxon>
        <taxon>Hyphomicrobiales</taxon>
        <taxon>Methylobacteriaceae</taxon>
        <taxon>Methylobacterium</taxon>
    </lineage>
</organism>
<reference evidence="3" key="1">
    <citation type="journal article" date="2019" name="Int. J. Syst. Evol. Microbiol.">
        <title>The Global Catalogue of Microorganisms (GCM) 10K type strain sequencing project: providing services to taxonomists for standard genome sequencing and annotation.</title>
        <authorList>
            <consortium name="The Broad Institute Genomics Platform"/>
            <consortium name="The Broad Institute Genome Sequencing Center for Infectious Disease"/>
            <person name="Wu L."/>
            <person name="Ma J."/>
        </authorList>
    </citation>
    <scope>NUCLEOTIDE SEQUENCE [LARGE SCALE GENOMIC DNA]</scope>
    <source>
        <strain evidence="3">NBRC 107710</strain>
    </source>
</reference>
<name>A0ABQ6D689_9HYPH</name>
<feature type="chain" id="PRO_5045905862" evidence="1">
    <location>
        <begin position="27"/>
        <end position="132"/>
    </location>
</feature>
<protein>
    <submittedName>
        <fullName evidence="2">Uncharacterized protein</fullName>
    </submittedName>
</protein>
<evidence type="ECO:0000313" key="3">
    <source>
        <dbReference type="Proteomes" id="UP001156881"/>
    </source>
</evidence>
<evidence type="ECO:0000313" key="2">
    <source>
        <dbReference type="EMBL" id="GLS43793.1"/>
    </source>
</evidence>
<keyword evidence="1" id="KW-0732">Signal</keyword>
<sequence>MAGQRRVAIVALPLAALLAGAMPARSQKVEDGSDAAIGPAAARTVLDLIKQRFGSLDPKVSVLRKAKGAWICGSVNVKNREGLYSGERGFVADLSNGFFGRVPDGPEMLSSRSEGFEERERVRQLYFDLCLD</sequence>
<comment type="caution">
    <text evidence="2">The sequence shown here is derived from an EMBL/GenBank/DDBJ whole genome shotgun (WGS) entry which is preliminary data.</text>
</comment>
<feature type="signal peptide" evidence="1">
    <location>
        <begin position="1"/>
        <end position="26"/>
    </location>
</feature>
<accession>A0ABQ6D689</accession>
<dbReference type="Proteomes" id="UP001156881">
    <property type="component" value="Unassembled WGS sequence"/>
</dbReference>
<proteinExistence type="predicted"/>
<dbReference type="EMBL" id="BSPG01000007">
    <property type="protein sequence ID" value="GLS43793.1"/>
    <property type="molecule type" value="Genomic_DNA"/>
</dbReference>
<keyword evidence="3" id="KW-1185">Reference proteome</keyword>
<gene>
    <name evidence="2" type="ORF">GCM10007884_17780</name>
</gene>
<evidence type="ECO:0000256" key="1">
    <source>
        <dbReference type="SAM" id="SignalP"/>
    </source>
</evidence>